<name>A0ACC2PAU3_9HYME</name>
<dbReference type="Proteomes" id="UP001239111">
    <property type="component" value="Chromosome 2"/>
</dbReference>
<sequence length="448" mass="51011">MVFNHSVQQNCRYQPQTHLDPKRERNVSALPSAYINFFHCEERSIVRDTEVKGVGRYASDNPINPLEIASEDIPVRVISQEITPTIQTLGRMAIIFCFTIYSSQWTQRNVKQPLHRLAGVVTGILCLFGKYQDILGGQLPTAYEEHQYRIYPQPMNGRDIVAESEKRWPKVRDAMGLPDDIAIGEMACLGLCITYILYLVKHVNSMSFRPYETKRLTATFAQLAITLDAKTVKVPSIDVLNGLSMFMSAHHKVRNITIRILRDLAYCPTTRFAPIPRAILRNMWWTELTHLQFIDEYIVQGNMDILALPEVAGEERAALQDAYTYLLSLEEHERPLAEIMYDDVDTAVLQQKNYQMLYAAARAIASIGNPNINNIQVRDNAVLTQFKQKIVWYINTKRSVGVASALEAYCKQLGEFATNELLTALTKSPQLVPETTRARPNLSEIQEK</sequence>
<comment type="caution">
    <text evidence="1">The sequence shown here is derived from an EMBL/GenBank/DDBJ whole genome shotgun (WGS) entry which is preliminary data.</text>
</comment>
<keyword evidence="2" id="KW-1185">Reference proteome</keyword>
<evidence type="ECO:0000313" key="2">
    <source>
        <dbReference type="Proteomes" id="UP001239111"/>
    </source>
</evidence>
<evidence type="ECO:0000313" key="1">
    <source>
        <dbReference type="EMBL" id="KAJ8680571.1"/>
    </source>
</evidence>
<accession>A0ACC2PAU3</accession>
<gene>
    <name evidence="1" type="ORF">QAD02_016358</name>
</gene>
<protein>
    <submittedName>
        <fullName evidence="1">Uncharacterized protein</fullName>
    </submittedName>
</protein>
<dbReference type="EMBL" id="CM056742">
    <property type="protein sequence ID" value="KAJ8680571.1"/>
    <property type="molecule type" value="Genomic_DNA"/>
</dbReference>
<organism evidence="1 2">
    <name type="scientific">Eretmocerus hayati</name>
    <dbReference type="NCBI Taxonomy" id="131215"/>
    <lineage>
        <taxon>Eukaryota</taxon>
        <taxon>Metazoa</taxon>
        <taxon>Ecdysozoa</taxon>
        <taxon>Arthropoda</taxon>
        <taxon>Hexapoda</taxon>
        <taxon>Insecta</taxon>
        <taxon>Pterygota</taxon>
        <taxon>Neoptera</taxon>
        <taxon>Endopterygota</taxon>
        <taxon>Hymenoptera</taxon>
        <taxon>Apocrita</taxon>
        <taxon>Proctotrupomorpha</taxon>
        <taxon>Chalcidoidea</taxon>
        <taxon>Aphelinidae</taxon>
        <taxon>Aphelininae</taxon>
        <taxon>Eretmocerus</taxon>
    </lineage>
</organism>
<proteinExistence type="predicted"/>
<reference evidence="1" key="1">
    <citation type="submission" date="2023-04" db="EMBL/GenBank/DDBJ databases">
        <title>A chromosome-level genome assembly of the parasitoid wasp Eretmocerus hayati.</title>
        <authorList>
            <person name="Zhong Y."/>
            <person name="Liu S."/>
            <person name="Liu Y."/>
        </authorList>
    </citation>
    <scope>NUCLEOTIDE SEQUENCE</scope>
    <source>
        <strain evidence="1">ZJU_SS_LIU_2023</strain>
    </source>
</reference>